<dbReference type="EMBL" id="JBDKWZ010000004">
    <property type="protein sequence ID" value="MEN7548111.1"/>
    <property type="molecule type" value="Genomic_DNA"/>
</dbReference>
<evidence type="ECO:0000313" key="3">
    <source>
        <dbReference type="Proteomes" id="UP001403385"/>
    </source>
</evidence>
<evidence type="ECO:0008006" key="4">
    <source>
        <dbReference type="Google" id="ProtNLM"/>
    </source>
</evidence>
<evidence type="ECO:0000313" key="2">
    <source>
        <dbReference type="EMBL" id="MEN7548111.1"/>
    </source>
</evidence>
<gene>
    <name evidence="2" type="ORF">AAG747_09325</name>
</gene>
<feature type="transmembrane region" description="Helical" evidence="1">
    <location>
        <begin position="742"/>
        <end position="761"/>
    </location>
</feature>
<keyword evidence="1" id="KW-0812">Transmembrane</keyword>
<feature type="transmembrane region" description="Helical" evidence="1">
    <location>
        <begin position="839"/>
        <end position="857"/>
    </location>
</feature>
<protein>
    <recommendedName>
        <fullName evidence="4">Glycosyltransferase 2-like domain-containing protein</fullName>
    </recommendedName>
</protein>
<dbReference type="RefSeq" id="WP_346820892.1">
    <property type="nucleotide sequence ID" value="NZ_JBDKWZ010000004.1"/>
</dbReference>
<accession>A0AAW9SB31</accession>
<comment type="caution">
    <text evidence="2">The sequence shown here is derived from an EMBL/GenBank/DDBJ whole genome shotgun (WGS) entry which is preliminary data.</text>
</comment>
<dbReference type="InterPro" id="IPR029044">
    <property type="entry name" value="Nucleotide-diphossugar_trans"/>
</dbReference>
<dbReference type="Proteomes" id="UP001403385">
    <property type="component" value="Unassembled WGS sequence"/>
</dbReference>
<feature type="transmembrane region" description="Helical" evidence="1">
    <location>
        <begin position="815"/>
        <end position="833"/>
    </location>
</feature>
<feature type="transmembrane region" description="Helical" evidence="1">
    <location>
        <begin position="883"/>
        <end position="902"/>
    </location>
</feature>
<name>A0AAW9SB31_9BACT</name>
<reference evidence="2 3" key="1">
    <citation type="submission" date="2024-04" db="EMBL/GenBank/DDBJ databases">
        <title>Novel genus in family Flammeovirgaceae.</title>
        <authorList>
            <person name="Nguyen T.H."/>
            <person name="Vuong T.Q."/>
            <person name="Le H."/>
            <person name="Kim S.-G."/>
        </authorList>
    </citation>
    <scope>NUCLEOTIDE SEQUENCE [LARGE SCALE GENOMIC DNA]</scope>
    <source>
        <strain evidence="2 3">JCM 23209</strain>
    </source>
</reference>
<feature type="transmembrane region" description="Helical" evidence="1">
    <location>
        <begin position="908"/>
        <end position="933"/>
    </location>
</feature>
<evidence type="ECO:0000256" key="1">
    <source>
        <dbReference type="SAM" id="Phobius"/>
    </source>
</evidence>
<dbReference type="Gene3D" id="3.90.550.10">
    <property type="entry name" value="Spore Coat Polysaccharide Biosynthesis Protein SpsA, Chain A"/>
    <property type="match status" value="1"/>
</dbReference>
<feature type="transmembrane region" description="Helical" evidence="1">
    <location>
        <begin position="773"/>
        <end position="794"/>
    </location>
</feature>
<keyword evidence="1" id="KW-0472">Membrane</keyword>
<dbReference type="AlphaFoldDB" id="A0AAW9SB31"/>
<keyword evidence="1" id="KW-1133">Transmembrane helix</keyword>
<keyword evidence="3" id="KW-1185">Reference proteome</keyword>
<proteinExistence type="predicted"/>
<organism evidence="2 3">
    <name type="scientific">Rapidithrix thailandica</name>
    <dbReference type="NCBI Taxonomy" id="413964"/>
    <lineage>
        <taxon>Bacteria</taxon>
        <taxon>Pseudomonadati</taxon>
        <taxon>Bacteroidota</taxon>
        <taxon>Cytophagia</taxon>
        <taxon>Cytophagales</taxon>
        <taxon>Flammeovirgaceae</taxon>
        <taxon>Rapidithrix</taxon>
    </lineage>
</organism>
<feature type="transmembrane region" description="Helical" evidence="1">
    <location>
        <begin position="697"/>
        <end position="721"/>
    </location>
</feature>
<sequence>MLVQEVSPFHFSLEKLGQHLSANWGIWGKEKYTYSAKAIEDKAKKQKNRLASFFKKYPDRLRYGLNFSYGVCDLKGYAKPFDSQEMELLHSIYQEACQQAEFTQLPAYKLLITELACIRLAALRIPGFAKGNLVNESEDEEALRKYEYLDFFKFSLINYLIRIEGKDLVTFNGGEMASHLVLAWFLGTGSLVEKISVFFSPEVWQQIQKQCKTLVQQLEVSTELPEVNPPELLAAIDALAKLITLQKQYCPPGQIMQKARKKREESVHICNDYYQEYLTIQVPPSSSSNVLKAYIRLWNQADKRTSFSPEELLRLKRALRALRGELEQKYAEQINEEDFANISVEKFASQTNHPYFIALQYEVKLLARLYREEFPKAPQRDHVVALFEEIGPFYAVRKPNGKDLFRFSGREVQHDLPRLVVAHHIHNANCQTVRKKMSINRHIHWSAQQLVCNISSSSSREEVVKEERNMCIEMGFNHYRIHARRHLKAGNQNRAICNTINCTGIEYYLTLDDDYFTFPESALLMHQQIEEHQLDYFQSPQALEGIYKINCSNAERADAELMHYFENTSGRNQPRTYVFPRGTATMFCFDNGISSVTDTGGFLIDNASEDFGQGYLAYLQEENMLPVKKMRKRKPGQLSEQVLCIGEGVDLAGKGKQLIRWHQGGIHLYLHLFLPILFRGLLNGKTQVFTKMQTLRLLLFLPVTVANKFLILTLFCTPFLFYLFETMEVGGSQLSQLKGLNWMVISFSFLMILYNLLHFQLIMKRFSWSPFRIMFMENFTILASCWGYFAGMFYGKTKKWHANKSRVFRLNEYTGIAFLLALNGITCFLSWLHSGFGLVSFWSGFNVISFLTGLFVLRHRPGREQSFTKHFPNAMYHKLQKPVSALVLLLSTAYLILLLPKITGAISFIYFILIALYFTNLLASMGIGLYYNLHREPKKAVNS</sequence>